<comment type="caution">
    <text evidence="3">The sequence shown here is derived from an EMBL/GenBank/DDBJ whole genome shotgun (WGS) entry which is preliminary data.</text>
</comment>
<dbReference type="EMBL" id="JBFCZG010000001">
    <property type="protein sequence ID" value="KAL3427545.1"/>
    <property type="molecule type" value="Genomic_DNA"/>
</dbReference>
<dbReference type="InterPro" id="IPR015943">
    <property type="entry name" value="WD40/YVTN_repeat-like_dom_sf"/>
</dbReference>
<accession>A0ABR4PW02</accession>
<protein>
    <submittedName>
        <fullName evidence="3">Uncharacterized protein</fullName>
    </submittedName>
</protein>
<evidence type="ECO:0000256" key="1">
    <source>
        <dbReference type="ARBA" id="ARBA00022574"/>
    </source>
</evidence>
<organism evidence="3 4">
    <name type="scientific">Phlyctema vagabunda</name>
    <dbReference type="NCBI Taxonomy" id="108571"/>
    <lineage>
        <taxon>Eukaryota</taxon>
        <taxon>Fungi</taxon>
        <taxon>Dikarya</taxon>
        <taxon>Ascomycota</taxon>
        <taxon>Pezizomycotina</taxon>
        <taxon>Leotiomycetes</taxon>
        <taxon>Helotiales</taxon>
        <taxon>Dermateaceae</taxon>
        <taxon>Phlyctema</taxon>
    </lineage>
</organism>
<dbReference type="PANTHER" id="PTHR44472">
    <property type="entry name" value="DDB1- AND CUL4-ASSOCIATED FACTOR 4-RELATED"/>
    <property type="match status" value="1"/>
</dbReference>
<dbReference type="InterPro" id="IPR036322">
    <property type="entry name" value="WD40_repeat_dom_sf"/>
</dbReference>
<keyword evidence="1" id="KW-0853">WD repeat</keyword>
<sequence>MEGGVRQIPGYYYDQEKKKYFKVTSGTGNSAYSSRDVKRRKVQDADAVETAHRAMREKDRIKRSKIMLSASAGGFLSSSYGHTRLGLVSEVFASQLVEQPKAPWAIDGGEALIGARIINPIFDIQHRSDLGPSTSDCHLSFQNVMASFRFNAEDAPEDCSEYAQYLNRTNDAFTHGMFTDTKPSSVSINESKGVVLSTWLAGEFNTGMAMSYIGPGPDLDQPLSFPEITVQMGLGFRRGTDGEVSIYSSAAAHPSSPASFVVGTSEGVAQIDNTGPNWILPKPPKLNTGNPFKIPRDVFALDFLQSNPTVLLSGGRSGLLNITDLRVPVFGSHADTIRHPSSITHIKQANDHRIIVAGLRSSLCQYDLRFRKHCSPQSNPLFAKTTTPYVEYHDYHNETLQPLGFDIDTDAGLVAAAQQSRTGVNRSGSLGGPIHLYSLRTGDLLRKIPTGTSSSTECNESGWVHSLKFARDSERGSRCSLYFGSSAFAGLSRYGWTDQ</sequence>
<reference evidence="3 4" key="1">
    <citation type="submission" date="2024-06" db="EMBL/GenBank/DDBJ databases">
        <title>Complete genome of Phlyctema vagabunda strain 19-DSS-EL-015.</title>
        <authorList>
            <person name="Fiorenzani C."/>
        </authorList>
    </citation>
    <scope>NUCLEOTIDE SEQUENCE [LARGE SCALE GENOMIC DNA]</scope>
    <source>
        <strain evidence="3 4">19-DSS-EL-015</strain>
    </source>
</reference>
<evidence type="ECO:0000313" key="4">
    <source>
        <dbReference type="Proteomes" id="UP001629113"/>
    </source>
</evidence>
<dbReference type="InterPro" id="IPR052254">
    <property type="entry name" value="CUL4-DDB1_E3_ligase_receptor"/>
</dbReference>
<evidence type="ECO:0000313" key="3">
    <source>
        <dbReference type="EMBL" id="KAL3427545.1"/>
    </source>
</evidence>
<evidence type="ECO:0000256" key="2">
    <source>
        <dbReference type="ARBA" id="ARBA00022737"/>
    </source>
</evidence>
<dbReference type="Proteomes" id="UP001629113">
    <property type="component" value="Unassembled WGS sequence"/>
</dbReference>
<keyword evidence="2" id="KW-0677">Repeat</keyword>
<dbReference type="PANTHER" id="PTHR44472:SF1">
    <property type="entry name" value="DDB1 AND CUL4 ASSOCIATED FACTOR 4"/>
    <property type="match status" value="1"/>
</dbReference>
<keyword evidence="4" id="KW-1185">Reference proteome</keyword>
<gene>
    <name evidence="3" type="ORF">PVAG01_01053</name>
</gene>
<dbReference type="Gene3D" id="2.130.10.10">
    <property type="entry name" value="YVTN repeat-like/Quinoprotein amine dehydrogenase"/>
    <property type="match status" value="1"/>
</dbReference>
<proteinExistence type="predicted"/>
<dbReference type="SUPFAM" id="SSF50978">
    <property type="entry name" value="WD40 repeat-like"/>
    <property type="match status" value="1"/>
</dbReference>
<name>A0ABR4PW02_9HELO</name>